<gene>
    <name evidence="2" type="ORF">GMARGA_LOCUS38550</name>
</gene>
<protein>
    <submittedName>
        <fullName evidence="2">16333_t:CDS:1</fullName>
    </submittedName>
</protein>
<feature type="region of interest" description="Disordered" evidence="1">
    <location>
        <begin position="36"/>
        <end position="73"/>
    </location>
</feature>
<dbReference type="Proteomes" id="UP000789901">
    <property type="component" value="Unassembled WGS sequence"/>
</dbReference>
<organism evidence="2 3">
    <name type="scientific">Gigaspora margarita</name>
    <dbReference type="NCBI Taxonomy" id="4874"/>
    <lineage>
        <taxon>Eukaryota</taxon>
        <taxon>Fungi</taxon>
        <taxon>Fungi incertae sedis</taxon>
        <taxon>Mucoromycota</taxon>
        <taxon>Glomeromycotina</taxon>
        <taxon>Glomeromycetes</taxon>
        <taxon>Diversisporales</taxon>
        <taxon>Gigasporaceae</taxon>
        <taxon>Gigaspora</taxon>
    </lineage>
</organism>
<proteinExistence type="predicted"/>
<feature type="non-terminal residue" evidence="2">
    <location>
        <position position="73"/>
    </location>
</feature>
<evidence type="ECO:0000256" key="1">
    <source>
        <dbReference type="SAM" id="MobiDB-lite"/>
    </source>
</evidence>
<accession>A0ABN7X5V0</accession>
<feature type="non-terminal residue" evidence="2">
    <location>
        <position position="1"/>
    </location>
</feature>
<keyword evidence="3" id="KW-1185">Reference proteome</keyword>
<dbReference type="EMBL" id="CAJVQB010086663">
    <property type="protein sequence ID" value="CAG8847212.1"/>
    <property type="molecule type" value="Genomic_DNA"/>
</dbReference>
<reference evidence="2 3" key="1">
    <citation type="submission" date="2021-06" db="EMBL/GenBank/DDBJ databases">
        <authorList>
            <person name="Kallberg Y."/>
            <person name="Tangrot J."/>
            <person name="Rosling A."/>
        </authorList>
    </citation>
    <scope>NUCLEOTIDE SEQUENCE [LARGE SCALE GENOMIC DNA]</scope>
    <source>
        <strain evidence="2 3">120-4 pot B 10/14</strain>
    </source>
</reference>
<feature type="region of interest" description="Disordered" evidence="1">
    <location>
        <begin position="1"/>
        <end position="23"/>
    </location>
</feature>
<evidence type="ECO:0000313" key="2">
    <source>
        <dbReference type="EMBL" id="CAG8847212.1"/>
    </source>
</evidence>
<evidence type="ECO:0000313" key="3">
    <source>
        <dbReference type="Proteomes" id="UP000789901"/>
    </source>
</evidence>
<comment type="caution">
    <text evidence="2">The sequence shown here is derived from an EMBL/GenBank/DDBJ whole genome shotgun (WGS) entry which is preliminary data.</text>
</comment>
<sequence>GKTRQEPVPVQTRKHKVEESLEEEEDRKIAKCKTEDPHILSSRQTKKNKIIAPQQTEQTKEAIHAQTTKTHIL</sequence>
<name>A0ABN7X5V0_GIGMA</name>